<sequence length="189" mass="20930">MNAPVSRSLRNRNRSLLILIVVVFLGSALVAGALRFSGWRPEGLRNHGELLQPPGDLRELAPRLRDGGEYGWNPGQRQWRIALAPPPGCAEPCVELAAQLDTVWQLFGRQADRVHILWIGEFPDGATRDAALREVLPDPALRAGLPRVDDPAGVPVYVIDPNGFVILRYAPGFDPGHLRQDMSRLLKLR</sequence>
<dbReference type="InterPro" id="IPR036249">
    <property type="entry name" value="Thioredoxin-like_sf"/>
</dbReference>
<dbReference type="AlphaFoldDB" id="A0A853JFE8"/>
<dbReference type="EMBL" id="JACCKA010000073">
    <property type="protein sequence ID" value="NZA27317.1"/>
    <property type="molecule type" value="Genomic_DNA"/>
</dbReference>
<reference evidence="1 2" key="1">
    <citation type="submission" date="2020-07" db="EMBL/GenBank/DDBJ databases">
        <title>Luteimonas sp. SJ-92.</title>
        <authorList>
            <person name="Huang X.-X."/>
            <person name="Xu L."/>
            <person name="Sun J.-Q."/>
        </authorList>
    </citation>
    <scope>NUCLEOTIDE SEQUENCE [LARGE SCALE GENOMIC DNA]</scope>
    <source>
        <strain evidence="1 2">SJ-92</strain>
    </source>
</reference>
<evidence type="ECO:0000313" key="2">
    <source>
        <dbReference type="Proteomes" id="UP000578091"/>
    </source>
</evidence>
<gene>
    <name evidence="1" type="ORF">H0E84_13075</name>
</gene>
<evidence type="ECO:0000313" key="1">
    <source>
        <dbReference type="EMBL" id="NZA27317.1"/>
    </source>
</evidence>
<dbReference type="SUPFAM" id="SSF52833">
    <property type="entry name" value="Thioredoxin-like"/>
    <property type="match status" value="1"/>
</dbReference>
<dbReference type="RefSeq" id="WP_180679084.1">
    <property type="nucleotide sequence ID" value="NZ_JACCKA010000073.1"/>
</dbReference>
<name>A0A853JFE8_9GAMM</name>
<accession>A0A853JFE8</accession>
<proteinExistence type="predicted"/>
<dbReference type="Proteomes" id="UP000578091">
    <property type="component" value="Unassembled WGS sequence"/>
</dbReference>
<organism evidence="1 2">
    <name type="scientific">Luteimonas salinisoli</name>
    <dbReference type="NCBI Taxonomy" id="2752307"/>
    <lineage>
        <taxon>Bacteria</taxon>
        <taxon>Pseudomonadati</taxon>
        <taxon>Pseudomonadota</taxon>
        <taxon>Gammaproteobacteria</taxon>
        <taxon>Lysobacterales</taxon>
        <taxon>Lysobacteraceae</taxon>
        <taxon>Luteimonas</taxon>
    </lineage>
</organism>
<evidence type="ECO:0008006" key="3">
    <source>
        <dbReference type="Google" id="ProtNLM"/>
    </source>
</evidence>
<protein>
    <recommendedName>
        <fullName evidence="3">Thioredoxin domain-containing protein</fullName>
    </recommendedName>
</protein>
<keyword evidence="2" id="KW-1185">Reference proteome</keyword>
<comment type="caution">
    <text evidence="1">The sequence shown here is derived from an EMBL/GenBank/DDBJ whole genome shotgun (WGS) entry which is preliminary data.</text>
</comment>